<comment type="caution">
    <text evidence="1">The sequence shown here is derived from an EMBL/GenBank/DDBJ whole genome shotgun (WGS) entry which is preliminary data.</text>
</comment>
<proteinExistence type="predicted"/>
<dbReference type="Gene3D" id="1.10.490.110">
    <property type="entry name" value="Uncharacterized conserved protein DUF2267"/>
    <property type="match status" value="1"/>
</dbReference>
<dbReference type="InterPro" id="IPR018727">
    <property type="entry name" value="DUF2267"/>
</dbReference>
<dbReference type="AlphaFoldDB" id="A0AAP5IE91"/>
<gene>
    <name evidence="1" type="ORF">G7B40_036785</name>
</gene>
<dbReference type="EMBL" id="JAALHA020000030">
    <property type="protein sequence ID" value="MDR9900070.1"/>
    <property type="molecule type" value="Genomic_DNA"/>
</dbReference>
<protein>
    <submittedName>
        <fullName evidence="1">DUF2267 domain-containing protein</fullName>
    </submittedName>
</protein>
<keyword evidence="2" id="KW-1185">Reference proteome</keyword>
<dbReference type="Proteomes" id="UP000667802">
    <property type="component" value="Unassembled WGS sequence"/>
</dbReference>
<accession>A0AAP5IE91</accession>
<evidence type="ECO:0000313" key="1">
    <source>
        <dbReference type="EMBL" id="MDR9900070.1"/>
    </source>
</evidence>
<evidence type="ECO:0000313" key="2">
    <source>
        <dbReference type="Proteomes" id="UP000667802"/>
    </source>
</evidence>
<dbReference type="Pfam" id="PF10025">
    <property type="entry name" value="DUF2267"/>
    <property type="match status" value="1"/>
</dbReference>
<sequence>MKYDEFIKHVQSLGLLNSREEAERATRATLETIKERIVGDEAKDLAAQLPKELGECLLGREGENGQHFGLEEFIKRVSEKEGVAPTAAVMHVRSVFAVLQDAVTPGEFADLQVNLSEDYREMFAVS</sequence>
<name>A0AAP5IE91_9CYAN</name>
<dbReference type="RefSeq" id="WP_208345389.1">
    <property type="nucleotide sequence ID" value="NZ_CAWQFN010000655.1"/>
</dbReference>
<organism evidence="1 2">
    <name type="scientific">Aetokthonos hydrillicola Thurmond2011</name>
    <dbReference type="NCBI Taxonomy" id="2712845"/>
    <lineage>
        <taxon>Bacteria</taxon>
        <taxon>Bacillati</taxon>
        <taxon>Cyanobacteriota</taxon>
        <taxon>Cyanophyceae</taxon>
        <taxon>Nostocales</taxon>
        <taxon>Hapalosiphonaceae</taxon>
        <taxon>Aetokthonos</taxon>
    </lineage>
</organism>
<dbReference type="InterPro" id="IPR038282">
    <property type="entry name" value="DUF2267_sf"/>
</dbReference>
<reference evidence="2" key="1">
    <citation type="journal article" date="2021" name="Science">
        <title>Hunting the eagle killer: A cyanobacterial neurotoxin causes vacuolar myelinopathy.</title>
        <authorList>
            <person name="Breinlinger S."/>
            <person name="Phillips T.J."/>
            <person name="Haram B.N."/>
            <person name="Mares J."/>
            <person name="Martinez Yerena J.A."/>
            <person name="Hrouzek P."/>
            <person name="Sobotka R."/>
            <person name="Henderson W.M."/>
            <person name="Schmieder P."/>
            <person name="Williams S.M."/>
            <person name="Lauderdale J.D."/>
            <person name="Wilde H.D."/>
            <person name="Gerrin W."/>
            <person name="Kust A."/>
            <person name="Washington J.W."/>
            <person name="Wagner C."/>
            <person name="Geier B."/>
            <person name="Liebeke M."/>
            <person name="Enke H."/>
            <person name="Niedermeyer T.H.J."/>
            <person name="Wilde S.B."/>
        </authorList>
    </citation>
    <scope>NUCLEOTIDE SEQUENCE [LARGE SCALE GENOMIC DNA]</scope>
    <source>
        <strain evidence="2">Thurmond2011</strain>
    </source>
</reference>